<dbReference type="Proteomes" id="UP001064048">
    <property type="component" value="Chromosome 24"/>
</dbReference>
<evidence type="ECO:0000313" key="1">
    <source>
        <dbReference type="EMBL" id="KAI8432794.1"/>
    </source>
</evidence>
<proteinExistence type="predicted"/>
<name>A0ACC0K8T7_CHOFU</name>
<dbReference type="EMBL" id="CM046124">
    <property type="protein sequence ID" value="KAI8432794.1"/>
    <property type="molecule type" value="Genomic_DNA"/>
</dbReference>
<sequence length="160" mass="17965">MSDVSDADQKAPHMSRKPQIKYDFNKLAHKHYVGVQAQDTSSTPETPESTNTNTQSSQRTLKKRKKEDEALDRALSILDKSDDAATFGEFVAAAIRNMRSDARKRELKRKIQRTILDMEELDESDQYSIPSVSSGSSASALTPMPNATWESPQNLTYQNL</sequence>
<keyword evidence="2" id="KW-1185">Reference proteome</keyword>
<protein>
    <submittedName>
        <fullName evidence="1">Uncharacterized protein</fullName>
    </submittedName>
</protein>
<accession>A0ACC0K8T7</accession>
<evidence type="ECO:0000313" key="2">
    <source>
        <dbReference type="Proteomes" id="UP001064048"/>
    </source>
</evidence>
<gene>
    <name evidence="1" type="ORF">MSG28_013745</name>
</gene>
<reference evidence="1 2" key="1">
    <citation type="journal article" date="2022" name="Genome Biol. Evol.">
        <title>The Spruce Budworm Genome: Reconstructing the Evolutionary History of Antifreeze Proteins.</title>
        <authorList>
            <person name="Beliveau C."/>
            <person name="Gagne P."/>
            <person name="Picq S."/>
            <person name="Vernygora O."/>
            <person name="Keeling C.I."/>
            <person name="Pinkney K."/>
            <person name="Doucet D."/>
            <person name="Wen F."/>
            <person name="Johnston J.S."/>
            <person name="Maaroufi H."/>
            <person name="Boyle B."/>
            <person name="Laroche J."/>
            <person name="Dewar K."/>
            <person name="Juretic N."/>
            <person name="Blackburn G."/>
            <person name="Nisole A."/>
            <person name="Brunet B."/>
            <person name="Brandao M."/>
            <person name="Lumley L."/>
            <person name="Duan J."/>
            <person name="Quan G."/>
            <person name="Lucarotti C.J."/>
            <person name="Roe A.D."/>
            <person name="Sperling F.A.H."/>
            <person name="Levesque R.C."/>
            <person name="Cusson M."/>
        </authorList>
    </citation>
    <scope>NUCLEOTIDE SEQUENCE [LARGE SCALE GENOMIC DNA]</scope>
    <source>
        <strain evidence="1">Glfc:IPQL:Cfum</strain>
    </source>
</reference>
<comment type="caution">
    <text evidence="1">The sequence shown here is derived from an EMBL/GenBank/DDBJ whole genome shotgun (WGS) entry which is preliminary data.</text>
</comment>
<organism evidence="1 2">
    <name type="scientific">Choristoneura fumiferana</name>
    <name type="common">Spruce budworm moth</name>
    <name type="synonym">Archips fumiferana</name>
    <dbReference type="NCBI Taxonomy" id="7141"/>
    <lineage>
        <taxon>Eukaryota</taxon>
        <taxon>Metazoa</taxon>
        <taxon>Ecdysozoa</taxon>
        <taxon>Arthropoda</taxon>
        <taxon>Hexapoda</taxon>
        <taxon>Insecta</taxon>
        <taxon>Pterygota</taxon>
        <taxon>Neoptera</taxon>
        <taxon>Endopterygota</taxon>
        <taxon>Lepidoptera</taxon>
        <taxon>Glossata</taxon>
        <taxon>Ditrysia</taxon>
        <taxon>Tortricoidea</taxon>
        <taxon>Tortricidae</taxon>
        <taxon>Tortricinae</taxon>
        <taxon>Choristoneura</taxon>
    </lineage>
</organism>